<protein>
    <submittedName>
        <fullName evidence="2">Benzoate/H(+) symporter BenE family transporter</fullName>
    </submittedName>
</protein>
<organism evidence="2 3">
    <name type="scientific">Stappia albiluteola</name>
    <dbReference type="NCBI Taxonomy" id="2758565"/>
    <lineage>
        <taxon>Bacteria</taxon>
        <taxon>Pseudomonadati</taxon>
        <taxon>Pseudomonadota</taxon>
        <taxon>Alphaproteobacteria</taxon>
        <taxon>Hyphomicrobiales</taxon>
        <taxon>Stappiaceae</taxon>
        <taxon>Stappia</taxon>
    </lineage>
</organism>
<proteinExistence type="predicted"/>
<dbReference type="GO" id="GO:0042925">
    <property type="term" value="F:benzoate transmembrane transporter activity"/>
    <property type="evidence" value="ECO:0007669"/>
    <property type="project" value="InterPro"/>
</dbReference>
<feature type="transmembrane region" description="Helical" evidence="1">
    <location>
        <begin position="128"/>
        <end position="148"/>
    </location>
</feature>
<dbReference type="Pfam" id="PF03594">
    <property type="entry name" value="BenE"/>
    <property type="match status" value="1"/>
</dbReference>
<dbReference type="GO" id="GO:0005886">
    <property type="term" value="C:plasma membrane"/>
    <property type="evidence" value="ECO:0007669"/>
    <property type="project" value="TreeGrafter"/>
</dbReference>
<dbReference type="InterPro" id="IPR004711">
    <property type="entry name" value="Benzoate_Transporter"/>
</dbReference>
<feature type="transmembrane region" description="Helical" evidence="1">
    <location>
        <begin position="154"/>
        <end position="172"/>
    </location>
</feature>
<dbReference type="PANTHER" id="PTHR30199:SF0">
    <property type="entry name" value="INNER MEMBRANE PROTEIN YDCO"/>
    <property type="match status" value="1"/>
</dbReference>
<evidence type="ECO:0000313" key="3">
    <source>
        <dbReference type="Proteomes" id="UP000541109"/>
    </source>
</evidence>
<feature type="transmembrane region" description="Helical" evidence="1">
    <location>
        <begin position="25"/>
        <end position="46"/>
    </location>
</feature>
<dbReference type="EMBL" id="JACFXV010000043">
    <property type="protein sequence ID" value="MBA5776606.1"/>
    <property type="molecule type" value="Genomic_DNA"/>
</dbReference>
<gene>
    <name evidence="2" type="primary">benE</name>
    <name evidence="2" type="ORF">H2509_05645</name>
</gene>
<dbReference type="PANTHER" id="PTHR30199">
    <property type="entry name" value="MFS FAMILY TRANSPORTER, PREDICTED SUBSTRATE BENZOATE"/>
    <property type="match status" value="1"/>
</dbReference>
<keyword evidence="1" id="KW-0812">Transmembrane</keyword>
<reference evidence="2 3" key="1">
    <citation type="submission" date="2020-07" db="EMBL/GenBank/DDBJ databases">
        <title>Stappia sp., F7233, whole genome shotgun sequencing project.</title>
        <authorList>
            <person name="Jiang S."/>
            <person name="Liu Z.W."/>
            <person name="Du Z.J."/>
        </authorList>
    </citation>
    <scope>NUCLEOTIDE SEQUENCE [LARGE SCALE GENOMIC DNA]</scope>
    <source>
        <strain evidence="2 3">F7233</strain>
    </source>
</reference>
<comment type="caution">
    <text evidence="2">The sequence shown here is derived from an EMBL/GenBank/DDBJ whole genome shotgun (WGS) entry which is preliminary data.</text>
</comment>
<sequence length="398" mass="39607">MPDSSTISAHGIAARPSFATVSAGLLAAVVGFASSFAVVLQGLIAVGASPAEAASGLMALSISMGLSGIVLSIWHRMPISVAWSTPGAALLASTQMPEGGFPAAVGAFLVCGALIVAAGFIRPFGRAVAAIPAPLANAMLAGVLLGLCLAPVEAVAEVPALALPVVAVWLVVGRIKRLLAIPAAVVVAAVLVAYSTDGGALGTAGLSPDAVFVAPAFSFGAMVGIALPLFIVTMASQNIPGMAVLNVNGYRPEPGRLFWSTGLFSLLSAPFGGHAVNLAAITAAICAGPDADPDPARRYWAVVFAGIFYCAFGLMAGLATALAISAPPILIEAVAGLALLGALAASISAALADESRREAALVTFLVTASGTSFFGISGAFWGLVAGLCMIAVARFAQR</sequence>
<dbReference type="Proteomes" id="UP000541109">
    <property type="component" value="Unassembled WGS sequence"/>
</dbReference>
<keyword evidence="1" id="KW-0472">Membrane</keyword>
<dbReference type="NCBIfam" id="TIGR00843">
    <property type="entry name" value="benE"/>
    <property type="match status" value="1"/>
</dbReference>
<dbReference type="RefSeq" id="WP_182163152.1">
    <property type="nucleotide sequence ID" value="NZ_JACFXV010000043.1"/>
</dbReference>
<evidence type="ECO:0000256" key="1">
    <source>
        <dbReference type="SAM" id="Phobius"/>
    </source>
</evidence>
<keyword evidence="1" id="KW-1133">Transmembrane helix</keyword>
<dbReference type="AlphaFoldDB" id="A0A839ABQ6"/>
<name>A0A839ABQ6_9HYPH</name>
<keyword evidence="3" id="KW-1185">Reference proteome</keyword>
<accession>A0A839ABQ6</accession>
<evidence type="ECO:0000313" key="2">
    <source>
        <dbReference type="EMBL" id="MBA5776606.1"/>
    </source>
</evidence>
<feature type="transmembrane region" description="Helical" evidence="1">
    <location>
        <begin position="179"/>
        <end position="196"/>
    </location>
</feature>
<feature type="transmembrane region" description="Helical" evidence="1">
    <location>
        <begin position="216"/>
        <end position="236"/>
    </location>
</feature>
<feature type="transmembrane region" description="Helical" evidence="1">
    <location>
        <begin position="299"/>
        <end position="322"/>
    </location>
</feature>
<feature type="transmembrane region" description="Helical" evidence="1">
    <location>
        <begin position="329"/>
        <end position="352"/>
    </location>
</feature>
<feature type="transmembrane region" description="Helical" evidence="1">
    <location>
        <begin position="257"/>
        <end position="279"/>
    </location>
</feature>
<feature type="transmembrane region" description="Helical" evidence="1">
    <location>
        <begin position="100"/>
        <end position="121"/>
    </location>
</feature>
<feature type="transmembrane region" description="Helical" evidence="1">
    <location>
        <begin position="53"/>
        <end position="74"/>
    </location>
</feature>
<feature type="transmembrane region" description="Helical" evidence="1">
    <location>
        <begin position="372"/>
        <end position="396"/>
    </location>
</feature>